<dbReference type="Pfam" id="PF03401">
    <property type="entry name" value="TctC"/>
    <property type="match status" value="1"/>
</dbReference>
<evidence type="ECO:0000256" key="1">
    <source>
        <dbReference type="ARBA" id="ARBA00006987"/>
    </source>
</evidence>
<name>A0A418ZZM5_9RHOB</name>
<dbReference type="InterPro" id="IPR005064">
    <property type="entry name" value="BUG"/>
</dbReference>
<proteinExistence type="inferred from homology"/>
<reference evidence="4 5" key="1">
    <citation type="submission" date="2018-09" db="EMBL/GenBank/DDBJ databases">
        <title>Paracoccus onubensis nov. sp. a moderate halophilic bacterium isolated from Gruta de las Maravillas (Aracena, Spain).</title>
        <authorList>
            <person name="Jurado V."/>
            <person name="Gutierrez-Patricio S."/>
            <person name="Gonzalez-Pimentel J.L."/>
            <person name="Laiz L."/>
            <person name="Saiz-Jimenez C."/>
        </authorList>
    </citation>
    <scope>NUCLEOTIDE SEQUENCE [LARGE SCALE GENOMIC DNA]</scope>
    <source>
        <strain evidence="4 5">DSM 19484</strain>
    </source>
</reference>
<dbReference type="PANTHER" id="PTHR42928">
    <property type="entry name" value="TRICARBOXYLATE-BINDING PROTEIN"/>
    <property type="match status" value="1"/>
</dbReference>
<comment type="caution">
    <text evidence="4">The sequence shown here is derived from an EMBL/GenBank/DDBJ whole genome shotgun (WGS) entry which is preliminary data.</text>
</comment>
<protein>
    <submittedName>
        <fullName evidence="4">Tricarboxylate transporter</fullName>
    </submittedName>
</protein>
<accession>A0A418ZZM5</accession>
<feature type="signal peptide" evidence="3">
    <location>
        <begin position="1"/>
        <end position="26"/>
    </location>
</feature>
<dbReference type="EMBL" id="QZEV01000015">
    <property type="protein sequence ID" value="RJL05957.1"/>
    <property type="molecule type" value="Genomic_DNA"/>
</dbReference>
<dbReference type="Gene3D" id="3.40.190.150">
    <property type="entry name" value="Bordetella uptake gene, domain 1"/>
    <property type="match status" value="1"/>
</dbReference>
<feature type="region of interest" description="Disordered" evidence="2">
    <location>
        <begin position="68"/>
        <end position="89"/>
    </location>
</feature>
<dbReference type="Proteomes" id="UP000285530">
    <property type="component" value="Unassembled WGS sequence"/>
</dbReference>
<evidence type="ECO:0000256" key="2">
    <source>
        <dbReference type="SAM" id="MobiDB-lite"/>
    </source>
</evidence>
<keyword evidence="3" id="KW-0732">Signal</keyword>
<dbReference type="OrthoDB" id="9780943at2"/>
<evidence type="ECO:0000313" key="5">
    <source>
        <dbReference type="Proteomes" id="UP000285530"/>
    </source>
</evidence>
<sequence length="367" mass="39749">MQDPSPARRIVGAVLSLVIAALPAGAQDLGAQDFPSGPLRMVIPFSEGGGSDVWARFHAPILSRHLPGQPPITVQNEPGGGGTRGSNAFATQAAPDGTTLLGTSGSSLFAWLLGDFRVRYDFADWTVLMASPTGGVVYVSDELGLSSWRDIDRLQDQRLVFASQGITSLDLVPMLAFRLLGFDAHYVFGYTGRGDGLEAMRHREVNIDYQTTSAYLRNVAPMVAAGEAVPLMTWGVVDAQGQVRRDPTFPDLPTLEELYEFRHGHPPSGPEYDAYRVFASAGFAAQKMLVLLGDTPAPIRDTWLEAIRAARTDPEYLDRAPEVLGAYQTLVGEEAEALARSVIRIDPGTRAFVLDLLASEYSVRLTE</sequence>
<dbReference type="Gene3D" id="3.40.190.10">
    <property type="entry name" value="Periplasmic binding protein-like II"/>
    <property type="match status" value="1"/>
</dbReference>
<dbReference type="RefSeq" id="WP_119885557.1">
    <property type="nucleotide sequence ID" value="NZ_CP067169.1"/>
</dbReference>
<feature type="chain" id="PRO_5019365296" evidence="3">
    <location>
        <begin position="27"/>
        <end position="367"/>
    </location>
</feature>
<dbReference type="InterPro" id="IPR042100">
    <property type="entry name" value="Bug_dom1"/>
</dbReference>
<evidence type="ECO:0000313" key="4">
    <source>
        <dbReference type="EMBL" id="RJL05957.1"/>
    </source>
</evidence>
<comment type="similarity">
    <text evidence="1">Belongs to the UPF0065 (bug) family.</text>
</comment>
<keyword evidence="5" id="KW-1185">Reference proteome</keyword>
<organism evidence="4 5">
    <name type="scientific">Paracoccus aestuarii</name>
    <dbReference type="NCBI Taxonomy" id="453842"/>
    <lineage>
        <taxon>Bacteria</taxon>
        <taxon>Pseudomonadati</taxon>
        <taxon>Pseudomonadota</taxon>
        <taxon>Alphaproteobacteria</taxon>
        <taxon>Rhodobacterales</taxon>
        <taxon>Paracoccaceae</taxon>
        <taxon>Paracoccus</taxon>
    </lineage>
</organism>
<dbReference type="AlphaFoldDB" id="A0A418ZZM5"/>
<dbReference type="PANTHER" id="PTHR42928:SF5">
    <property type="entry name" value="BLR1237 PROTEIN"/>
    <property type="match status" value="1"/>
</dbReference>
<gene>
    <name evidence="4" type="ORF">D3P06_05260</name>
</gene>
<evidence type="ECO:0000256" key="3">
    <source>
        <dbReference type="SAM" id="SignalP"/>
    </source>
</evidence>